<comment type="caution">
    <text evidence="1">The sequence shown here is derived from an EMBL/GenBank/DDBJ whole genome shotgun (WGS) entry which is preliminary data.</text>
</comment>
<reference evidence="1" key="1">
    <citation type="submission" date="2019-05" db="EMBL/GenBank/DDBJ databases">
        <title>Annotation for the trematode Paragonimus heterotremus.</title>
        <authorList>
            <person name="Choi Y.-J."/>
        </authorList>
    </citation>
    <scope>NUCLEOTIDE SEQUENCE</scope>
    <source>
        <strain evidence="1">LC</strain>
    </source>
</reference>
<dbReference type="OrthoDB" id="128924at2759"/>
<protein>
    <submittedName>
        <fullName evidence="1">Uncharacterized protein</fullName>
    </submittedName>
</protein>
<dbReference type="AlphaFoldDB" id="A0A8J4SFF3"/>
<dbReference type="SUPFAM" id="SSF57997">
    <property type="entry name" value="Tropomyosin"/>
    <property type="match status" value="1"/>
</dbReference>
<gene>
    <name evidence="1" type="ORF">PHET_07949</name>
</gene>
<dbReference type="EMBL" id="LUCH01017326">
    <property type="protein sequence ID" value="KAF5395088.1"/>
    <property type="molecule type" value="Genomic_DNA"/>
</dbReference>
<sequence>MNAYRGNVNYPQTVFSLVRWCYWPGAKLWGKKRSPSGDHCTILGNFYLSKEAGSEPVFLNTHLKRLFKRNLYHFPDDLLAEKVRYKDLSGELDQTFAELTGY</sequence>
<name>A0A8J4SFF3_9TREM</name>
<dbReference type="Proteomes" id="UP000748531">
    <property type="component" value="Unassembled WGS sequence"/>
</dbReference>
<accession>A0A8J4SFF3</accession>
<keyword evidence="2" id="KW-1185">Reference proteome</keyword>
<evidence type="ECO:0000313" key="1">
    <source>
        <dbReference type="EMBL" id="KAF5395088.1"/>
    </source>
</evidence>
<organism evidence="1 2">
    <name type="scientific">Paragonimus heterotremus</name>
    <dbReference type="NCBI Taxonomy" id="100268"/>
    <lineage>
        <taxon>Eukaryota</taxon>
        <taxon>Metazoa</taxon>
        <taxon>Spiralia</taxon>
        <taxon>Lophotrochozoa</taxon>
        <taxon>Platyhelminthes</taxon>
        <taxon>Trematoda</taxon>
        <taxon>Digenea</taxon>
        <taxon>Plagiorchiida</taxon>
        <taxon>Troglotremata</taxon>
        <taxon>Troglotrematidae</taxon>
        <taxon>Paragonimus</taxon>
    </lineage>
</organism>
<evidence type="ECO:0000313" key="2">
    <source>
        <dbReference type="Proteomes" id="UP000748531"/>
    </source>
</evidence>
<proteinExistence type="predicted"/>